<feature type="non-terminal residue" evidence="1">
    <location>
        <position position="1"/>
    </location>
</feature>
<protein>
    <submittedName>
        <fullName evidence="1">Uncharacterized protein</fullName>
    </submittedName>
</protein>
<dbReference type="OrthoDB" id="419198at2759"/>
<dbReference type="AlphaFoldDB" id="A0A812WIW3"/>
<organism evidence="1 2">
    <name type="scientific">Symbiodinium pilosum</name>
    <name type="common">Dinoflagellate</name>
    <dbReference type="NCBI Taxonomy" id="2952"/>
    <lineage>
        <taxon>Eukaryota</taxon>
        <taxon>Sar</taxon>
        <taxon>Alveolata</taxon>
        <taxon>Dinophyceae</taxon>
        <taxon>Suessiales</taxon>
        <taxon>Symbiodiniaceae</taxon>
        <taxon>Symbiodinium</taxon>
    </lineage>
</organism>
<sequence>ALEQDLPKMEAAFSDLAPLSFRRGGRWNLTPVVHVGLRSGPGQDCEVELDIFLRQEPLLAEKDFPSSEEVFPLCAVDFHGVQAPAPCHPESLLERLYGADWQRTVRVWSHDFNPFHSLAHNPDRVTMSLEAYSAMVTGAGYRAPVALHLDPWESLKLLEGAGVLRKLRSRREETWLEKLQ</sequence>
<comment type="caution">
    <text evidence="1">The sequence shown here is derived from an EMBL/GenBank/DDBJ whole genome shotgun (WGS) entry which is preliminary data.</text>
</comment>
<evidence type="ECO:0000313" key="1">
    <source>
        <dbReference type="EMBL" id="CAE7673996.1"/>
    </source>
</evidence>
<proteinExistence type="predicted"/>
<dbReference type="EMBL" id="CAJNIZ010043961">
    <property type="protein sequence ID" value="CAE7673996.1"/>
    <property type="molecule type" value="Genomic_DNA"/>
</dbReference>
<feature type="non-terminal residue" evidence="1">
    <location>
        <position position="180"/>
    </location>
</feature>
<evidence type="ECO:0000313" key="2">
    <source>
        <dbReference type="Proteomes" id="UP000649617"/>
    </source>
</evidence>
<gene>
    <name evidence="1" type="ORF">SPIL2461_LOCUS18648</name>
</gene>
<accession>A0A812WIW3</accession>
<reference evidence="1" key="1">
    <citation type="submission" date="2021-02" db="EMBL/GenBank/DDBJ databases">
        <authorList>
            <person name="Dougan E. K."/>
            <person name="Rhodes N."/>
            <person name="Thang M."/>
            <person name="Chan C."/>
        </authorList>
    </citation>
    <scope>NUCLEOTIDE SEQUENCE</scope>
</reference>
<keyword evidence="2" id="KW-1185">Reference proteome</keyword>
<dbReference type="Proteomes" id="UP000649617">
    <property type="component" value="Unassembled WGS sequence"/>
</dbReference>
<name>A0A812WIW3_SYMPI</name>